<protein>
    <submittedName>
        <fullName evidence="6">Crp/Fnr family transcriptional regulator</fullName>
    </submittedName>
</protein>
<dbReference type="InterPro" id="IPR050397">
    <property type="entry name" value="Env_Response_Regulators"/>
</dbReference>
<dbReference type="GO" id="GO:0005829">
    <property type="term" value="C:cytosol"/>
    <property type="evidence" value="ECO:0007669"/>
    <property type="project" value="TreeGrafter"/>
</dbReference>
<feature type="domain" description="Cyclic nucleotide-binding" evidence="4">
    <location>
        <begin position="9"/>
        <end position="120"/>
    </location>
</feature>
<gene>
    <name evidence="6" type="ORF">FOM92_04600</name>
</gene>
<name>A0A553WJ20_9SPHN</name>
<evidence type="ECO:0000256" key="1">
    <source>
        <dbReference type="ARBA" id="ARBA00023015"/>
    </source>
</evidence>
<evidence type="ECO:0000313" key="7">
    <source>
        <dbReference type="Proteomes" id="UP000320160"/>
    </source>
</evidence>
<dbReference type="GO" id="GO:0003700">
    <property type="term" value="F:DNA-binding transcription factor activity"/>
    <property type="evidence" value="ECO:0007669"/>
    <property type="project" value="TreeGrafter"/>
</dbReference>
<dbReference type="Proteomes" id="UP000320160">
    <property type="component" value="Unassembled WGS sequence"/>
</dbReference>
<dbReference type="SUPFAM" id="SSF46785">
    <property type="entry name" value="Winged helix' DNA-binding domain"/>
    <property type="match status" value="1"/>
</dbReference>
<dbReference type="InterPro" id="IPR018490">
    <property type="entry name" value="cNMP-bd_dom_sf"/>
</dbReference>
<dbReference type="Pfam" id="PF13545">
    <property type="entry name" value="HTH_Crp_2"/>
    <property type="match status" value="1"/>
</dbReference>
<dbReference type="OrthoDB" id="3525895at2"/>
<feature type="domain" description="HTH crp-type" evidence="5">
    <location>
        <begin position="143"/>
        <end position="208"/>
    </location>
</feature>
<proteinExistence type="predicted"/>
<reference evidence="6 7" key="1">
    <citation type="submission" date="2019-07" db="EMBL/GenBank/DDBJ databases">
        <authorList>
            <person name="Park M."/>
        </authorList>
    </citation>
    <scope>NUCLEOTIDE SEQUENCE [LARGE SCALE GENOMIC DNA]</scope>
    <source>
        <strain evidence="6 7">KCTC32445</strain>
    </source>
</reference>
<keyword evidence="3" id="KW-0804">Transcription</keyword>
<dbReference type="InterPro" id="IPR014710">
    <property type="entry name" value="RmlC-like_jellyroll"/>
</dbReference>
<dbReference type="Gene3D" id="2.60.120.10">
    <property type="entry name" value="Jelly Rolls"/>
    <property type="match status" value="1"/>
</dbReference>
<dbReference type="CDD" id="cd00038">
    <property type="entry name" value="CAP_ED"/>
    <property type="match status" value="1"/>
</dbReference>
<dbReference type="AlphaFoldDB" id="A0A553WJ20"/>
<dbReference type="PANTHER" id="PTHR24567:SF74">
    <property type="entry name" value="HTH-TYPE TRANSCRIPTIONAL REGULATOR ARCR"/>
    <property type="match status" value="1"/>
</dbReference>
<evidence type="ECO:0000259" key="4">
    <source>
        <dbReference type="PROSITE" id="PS50042"/>
    </source>
</evidence>
<comment type="caution">
    <text evidence="6">The sequence shown here is derived from an EMBL/GenBank/DDBJ whole genome shotgun (WGS) entry which is preliminary data.</text>
</comment>
<dbReference type="PROSITE" id="PS51063">
    <property type="entry name" value="HTH_CRP_2"/>
    <property type="match status" value="1"/>
</dbReference>
<evidence type="ECO:0000256" key="3">
    <source>
        <dbReference type="ARBA" id="ARBA00023163"/>
    </source>
</evidence>
<dbReference type="SMART" id="SM00100">
    <property type="entry name" value="cNMP"/>
    <property type="match status" value="1"/>
</dbReference>
<evidence type="ECO:0000313" key="6">
    <source>
        <dbReference type="EMBL" id="TSB04699.1"/>
    </source>
</evidence>
<dbReference type="SMART" id="SM00419">
    <property type="entry name" value="HTH_CRP"/>
    <property type="match status" value="1"/>
</dbReference>
<sequence>MNSPAPPNWIDDLPEPARRDVEAAMVSRSFARGTLIYTRTELPDGLYVVRQGTALFCLDGENGRHLLLKIIRRNELFGEAAMYDLLPAPVSVEARSELMVSLIVAADVHRLTSRHPEIERALAKVSAANVRNLLTIMEELSLMPLRERTEARLRRMVREEGSLLLDVTQAELASMLGASRQAVNIVLSQLQAEGLISRQVRAIKCNWH</sequence>
<dbReference type="InterPro" id="IPR036390">
    <property type="entry name" value="WH_DNA-bd_sf"/>
</dbReference>
<dbReference type="SUPFAM" id="SSF51206">
    <property type="entry name" value="cAMP-binding domain-like"/>
    <property type="match status" value="1"/>
</dbReference>
<organism evidence="6 7">
    <name type="scientific">Sphingorhabdus contaminans</name>
    <dbReference type="NCBI Taxonomy" id="1343899"/>
    <lineage>
        <taxon>Bacteria</taxon>
        <taxon>Pseudomonadati</taxon>
        <taxon>Pseudomonadota</taxon>
        <taxon>Alphaproteobacteria</taxon>
        <taxon>Sphingomonadales</taxon>
        <taxon>Sphingomonadaceae</taxon>
        <taxon>Sphingorhabdus</taxon>
    </lineage>
</organism>
<accession>A0A553WJ20</accession>
<dbReference type="PROSITE" id="PS50042">
    <property type="entry name" value="CNMP_BINDING_3"/>
    <property type="match status" value="1"/>
</dbReference>
<dbReference type="EMBL" id="VKKU01000001">
    <property type="protein sequence ID" value="TSB04699.1"/>
    <property type="molecule type" value="Genomic_DNA"/>
</dbReference>
<dbReference type="RefSeq" id="WP_143775587.1">
    <property type="nucleotide sequence ID" value="NZ_VKKU01000001.1"/>
</dbReference>
<dbReference type="GO" id="GO:0003677">
    <property type="term" value="F:DNA binding"/>
    <property type="evidence" value="ECO:0007669"/>
    <property type="project" value="UniProtKB-KW"/>
</dbReference>
<evidence type="ECO:0000259" key="5">
    <source>
        <dbReference type="PROSITE" id="PS51063"/>
    </source>
</evidence>
<evidence type="ECO:0000256" key="2">
    <source>
        <dbReference type="ARBA" id="ARBA00023125"/>
    </source>
</evidence>
<keyword evidence="2" id="KW-0238">DNA-binding</keyword>
<dbReference type="InterPro" id="IPR012318">
    <property type="entry name" value="HTH_CRP"/>
</dbReference>
<dbReference type="Pfam" id="PF00027">
    <property type="entry name" value="cNMP_binding"/>
    <property type="match status" value="1"/>
</dbReference>
<dbReference type="InterPro" id="IPR000595">
    <property type="entry name" value="cNMP-bd_dom"/>
</dbReference>
<dbReference type="PANTHER" id="PTHR24567">
    <property type="entry name" value="CRP FAMILY TRANSCRIPTIONAL REGULATORY PROTEIN"/>
    <property type="match status" value="1"/>
</dbReference>
<keyword evidence="7" id="KW-1185">Reference proteome</keyword>
<keyword evidence="1" id="KW-0805">Transcription regulation</keyword>